<feature type="signal peptide" evidence="1">
    <location>
        <begin position="1"/>
        <end position="21"/>
    </location>
</feature>
<sequence>MKTFLKVIALSTLFTVAGVQAQDYCQGASQCLDTNQTSQVQLSNQHSLAQTYCQGASQCLEINQDTQIKVSSEQALAQYNSLYCNGAAQCKEMGLDLQG</sequence>
<dbReference type="EMBL" id="JAYDYW010000006">
    <property type="protein sequence ID" value="MEE1673909.1"/>
    <property type="molecule type" value="Genomic_DNA"/>
</dbReference>
<dbReference type="Proteomes" id="UP001310248">
    <property type="component" value="Unassembled WGS sequence"/>
</dbReference>
<comment type="caution">
    <text evidence="2">The sequence shown here is derived from an EMBL/GenBank/DDBJ whole genome shotgun (WGS) entry which is preliminary data.</text>
</comment>
<evidence type="ECO:0000256" key="1">
    <source>
        <dbReference type="SAM" id="SignalP"/>
    </source>
</evidence>
<accession>A0ABU7G4J3</accession>
<evidence type="ECO:0000313" key="2">
    <source>
        <dbReference type="EMBL" id="MEE1673909.1"/>
    </source>
</evidence>
<evidence type="ECO:0000313" key="3">
    <source>
        <dbReference type="Proteomes" id="UP001310248"/>
    </source>
</evidence>
<dbReference type="RefSeq" id="WP_329775136.1">
    <property type="nucleotide sequence ID" value="NZ_JAYDYW010000006.1"/>
</dbReference>
<reference evidence="3" key="1">
    <citation type="submission" date="2023-07" db="EMBL/GenBank/DDBJ databases">
        <title>Draft genome sequence of Agarivorans aestuarii strain ZMCS4, a CAZymes producing bacteria isolated from the marine brown algae Clodostephus spongiosus.</title>
        <authorList>
            <person name="Lorente B."/>
            <person name="Cabral C."/>
            <person name="Frias J."/>
            <person name="Faria J."/>
            <person name="Toubarro D."/>
        </authorList>
    </citation>
    <scope>NUCLEOTIDE SEQUENCE [LARGE SCALE GENOMIC DNA]</scope>
    <source>
        <strain evidence="3">ZMCS4</strain>
    </source>
</reference>
<organism evidence="2 3">
    <name type="scientific">Agarivorans aestuarii</name>
    <dbReference type="NCBI Taxonomy" id="1563703"/>
    <lineage>
        <taxon>Bacteria</taxon>
        <taxon>Pseudomonadati</taxon>
        <taxon>Pseudomonadota</taxon>
        <taxon>Gammaproteobacteria</taxon>
        <taxon>Alteromonadales</taxon>
        <taxon>Alteromonadaceae</taxon>
        <taxon>Agarivorans</taxon>
    </lineage>
</organism>
<keyword evidence="1" id="KW-0732">Signal</keyword>
<protein>
    <submittedName>
        <fullName evidence="2">Uncharacterized protein</fullName>
    </submittedName>
</protein>
<name>A0ABU7G4J3_9ALTE</name>
<proteinExistence type="predicted"/>
<gene>
    <name evidence="2" type="ORF">SNR37_003336</name>
</gene>
<feature type="chain" id="PRO_5045451994" evidence="1">
    <location>
        <begin position="22"/>
        <end position="99"/>
    </location>
</feature>
<keyword evidence="3" id="KW-1185">Reference proteome</keyword>